<dbReference type="STRING" id="570156.AOG27_03330"/>
<organism evidence="1 2">
    <name type="scientific">Pseudoalteromonas lipolytica</name>
    <dbReference type="NCBI Taxonomy" id="570156"/>
    <lineage>
        <taxon>Bacteria</taxon>
        <taxon>Pseudomonadati</taxon>
        <taxon>Pseudomonadota</taxon>
        <taxon>Gammaproteobacteria</taxon>
        <taxon>Alteromonadales</taxon>
        <taxon>Pseudoalteromonadaceae</taxon>
        <taxon>Pseudoalteromonas</taxon>
    </lineage>
</organism>
<accession>A0A0P7DXX7</accession>
<sequence>MKFNYIYQDVIVNEVKLKRLGSEFQVLVTFQTQSETLHVVLNGVREIDNISDLLEAKQLWLEESESHQAEYGKFNLGISNESYTEICFDSLG</sequence>
<dbReference type="EMBL" id="LJTC01000002">
    <property type="protein sequence ID" value="KPM84833.1"/>
    <property type="molecule type" value="Genomic_DNA"/>
</dbReference>
<dbReference type="Proteomes" id="UP000050378">
    <property type="component" value="Unassembled WGS sequence"/>
</dbReference>
<comment type="caution">
    <text evidence="1">The sequence shown here is derived from an EMBL/GenBank/DDBJ whole genome shotgun (WGS) entry which is preliminary data.</text>
</comment>
<gene>
    <name evidence="1" type="ORF">AOG27_03330</name>
</gene>
<dbReference type="OrthoDB" id="5739714at2"/>
<dbReference type="RefSeq" id="WP_054551590.1">
    <property type="nucleotide sequence ID" value="NZ_LJTC01000002.1"/>
</dbReference>
<name>A0A0P7DXX7_9GAMM</name>
<protein>
    <submittedName>
        <fullName evidence="1">Uncharacterized protein</fullName>
    </submittedName>
</protein>
<evidence type="ECO:0000313" key="2">
    <source>
        <dbReference type="Proteomes" id="UP000050378"/>
    </source>
</evidence>
<dbReference type="PATRIC" id="fig|570156.3.peg.664"/>
<proteinExistence type="predicted"/>
<dbReference type="AlphaFoldDB" id="A0A0P7DXX7"/>
<evidence type="ECO:0000313" key="1">
    <source>
        <dbReference type="EMBL" id="KPM84833.1"/>
    </source>
</evidence>
<reference evidence="1 2" key="1">
    <citation type="submission" date="2015-09" db="EMBL/GenBank/DDBJ databases">
        <title>Draft Genome Sequence of Pseudoalteromonas lipolytica UCD-48B.</title>
        <authorList>
            <person name="Krusor M."/>
            <person name="Coil D.A."/>
            <person name="Lang J.M."/>
            <person name="Eisen J.A."/>
            <person name="Alexiev A."/>
        </authorList>
    </citation>
    <scope>NUCLEOTIDE SEQUENCE [LARGE SCALE GENOMIC DNA]</scope>
    <source>
        <strain evidence="1 2">UCD-48B</strain>
    </source>
</reference>